<evidence type="ECO:0000256" key="2">
    <source>
        <dbReference type="ARBA" id="ARBA00009347"/>
    </source>
</evidence>
<evidence type="ECO:0000256" key="4">
    <source>
        <dbReference type="ARBA" id="ARBA00022827"/>
    </source>
</evidence>
<evidence type="ECO:0000259" key="9">
    <source>
        <dbReference type="Pfam" id="PF02771"/>
    </source>
</evidence>
<dbReference type="InterPro" id="IPR009075">
    <property type="entry name" value="AcylCo_DH/oxidase_C"/>
</dbReference>
<dbReference type="PANTHER" id="PTHR43884">
    <property type="entry name" value="ACYL-COA DEHYDROGENASE"/>
    <property type="match status" value="1"/>
</dbReference>
<dbReference type="InterPro" id="IPR046373">
    <property type="entry name" value="Acyl-CoA_Oxase/DH_mid-dom_sf"/>
</dbReference>
<keyword evidence="4 6" id="KW-0274">FAD</keyword>
<dbReference type="PROSITE" id="PS00073">
    <property type="entry name" value="ACYL_COA_DH_2"/>
    <property type="match status" value="1"/>
</dbReference>
<dbReference type="RefSeq" id="WP_336350130.1">
    <property type="nucleotide sequence ID" value="NZ_JAZAQL010000002.1"/>
</dbReference>
<dbReference type="AlphaFoldDB" id="A0ABD5VCK1"/>
<keyword evidence="11" id="KW-1185">Reference proteome</keyword>
<feature type="domain" description="Acyl-CoA dehydrogenase/oxidase C-terminal" evidence="7">
    <location>
        <begin position="225"/>
        <end position="376"/>
    </location>
</feature>
<dbReference type="FunFam" id="1.20.140.10:FF:000004">
    <property type="entry name" value="Acyl-CoA dehydrogenase FadE25"/>
    <property type="match status" value="1"/>
</dbReference>
<proteinExistence type="inferred from homology"/>
<keyword evidence="3 6" id="KW-0285">Flavoprotein</keyword>
<dbReference type="SUPFAM" id="SSF47203">
    <property type="entry name" value="Acyl-CoA dehydrogenase C-terminal domain-like"/>
    <property type="match status" value="1"/>
</dbReference>
<organism evidence="10 11">
    <name type="scientific">Halorubellus litoreus</name>
    <dbReference type="NCBI Taxonomy" id="755308"/>
    <lineage>
        <taxon>Archaea</taxon>
        <taxon>Methanobacteriati</taxon>
        <taxon>Methanobacteriota</taxon>
        <taxon>Stenosarchaea group</taxon>
        <taxon>Halobacteria</taxon>
        <taxon>Halobacteriales</taxon>
        <taxon>Halorubellaceae</taxon>
        <taxon>Halorubellus</taxon>
    </lineage>
</organism>
<dbReference type="EC" id="1.-.-.-" evidence="10"/>
<dbReference type="InterPro" id="IPR006091">
    <property type="entry name" value="Acyl-CoA_Oxase/DH_mid-dom"/>
</dbReference>
<accession>A0ABD5VCK1</accession>
<evidence type="ECO:0000313" key="10">
    <source>
        <dbReference type="EMBL" id="MFC6953164.1"/>
    </source>
</evidence>
<dbReference type="InterPro" id="IPR013786">
    <property type="entry name" value="AcylCoA_DH/ox_N"/>
</dbReference>
<reference evidence="10 11" key="1">
    <citation type="journal article" date="2019" name="Int. J. Syst. Evol. Microbiol.">
        <title>The Global Catalogue of Microorganisms (GCM) 10K type strain sequencing project: providing services to taxonomists for standard genome sequencing and annotation.</title>
        <authorList>
            <consortium name="The Broad Institute Genomics Platform"/>
            <consortium name="The Broad Institute Genome Sequencing Center for Infectious Disease"/>
            <person name="Wu L."/>
            <person name="Ma J."/>
        </authorList>
    </citation>
    <scope>NUCLEOTIDE SEQUENCE [LARGE SCALE GENOMIC DNA]</scope>
    <source>
        <strain evidence="10 11">GX26</strain>
    </source>
</reference>
<dbReference type="Gene3D" id="1.10.540.10">
    <property type="entry name" value="Acyl-CoA dehydrogenase/oxidase, N-terminal domain"/>
    <property type="match status" value="1"/>
</dbReference>
<dbReference type="InterPro" id="IPR009100">
    <property type="entry name" value="AcylCoA_DH/oxidase_NM_dom_sf"/>
</dbReference>
<comment type="cofactor">
    <cofactor evidence="1 6">
        <name>FAD</name>
        <dbReference type="ChEBI" id="CHEBI:57692"/>
    </cofactor>
</comment>
<dbReference type="Gene3D" id="2.40.110.10">
    <property type="entry name" value="Butyryl-CoA Dehydrogenase, subunit A, domain 2"/>
    <property type="match status" value="1"/>
</dbReference>
<keyword evidence="5 6" id="KW-0560">Oxidoreductase</keyword>
<feature type="domain" description="Acyl-CoA dehydrogenase/oxidase N-terminal" evidence="9">
    <location>
        <begin position="4"/>
        <end position="114"/>
    </location>
</feature>
<evidence type="ECO:0000259" key="8">
    <source>
        <dbReference type="Pfam" id="PF02770"/>
    </source>
</evidence>
<dbReference type="Pfam" id="PF02771">
    <property type="entry name" value="Acyl-CoA_dh_N"/>
    <property type="match status" value="1"/>
</dbReference>
<feature type="domain" description="Acyl-CoA oxidase/dehydrogenase middle" evidence="8">
    <location>
        <begin position="119"/>
        <end position="212"/>
    </location>
</feature>
<dbReference type="SUPFAM" id="SSF56645">
    <property type="entry name" value="Acyl-CoA dehydrogenase NM domain-like"/>
    <property type="match status" value="1"/>
</dbReference>
<dbReference type="PIRSF" id="PIRSF016578">
    <property type="entry name" value="HsaA"/>
    <property type="match status" value="1"/>
</dbReference>
<dbReference type="Pfam" id="PF00441">
    <property type="entry name" value="Acyl-CoA_dh_1"/>
    <property type="match status" value="1"/>
</dbReference>
<dbReference type="InterPro" id="IPR037069">
    <property type="entry name" value="AcylCoA_DH/ox_N_sf"/>
</dbReference>
<dbReference type="FunFam" id="1.10.540.10:FF:000002">
    <property type="entry name" value="Acyl-CoA dehydrogenase FadE19"/>
    <property type="match status" value="1"/>
</dbReference>
<name>A0ABD5VCK1_9EURY</name>
<evidence type="ECO:0000256" key="3">
    <source>
        <dbReference type="ARBA" id="ARBA00022630"/>
    </source>
</evidence>
<evidence type="ECO:0000313" key="11">
    <source>
        <dbReference type="Proteomes" id="UP001596395"/>
    </source>
</evidence>
<dbReference type="GO" id="GO:0016627">
    <property type="term" value="F:oxidoreductase activity, acting on the CH-CH group of donors"/>
    <property type="evidence" value="ECO:0007669"/>
    <property type="project" value="UniProtKB-ARBA"/>
</dbReference>
<dbReference type="InterPro" id="IPR036250">
    <property type="entry name" value="AcylCo_DH-like_C"/>
</dbReference>
<dbReference type="Gene3D" id="1.20.140.10">
    <property type="entry name" value="Butyryl-CoA Dehydrogenase, subunit A, domain 3"/>
    <property type="match status" value="1"/>
</dbReference>
<dbReference type="Pfam" id="PF02770">
    <property type="entry name" value="Acyl-CoA_dh_M"/>
    <property type="match status" value="1"/>
</dbReference>
<dbReference type="PANTHER" id="PTHR43884:SF12">
    <property type="entry name" value="ISOVALERYL-COA DEHYDROGENASE, MITOCHONDRIAL-RELATED"/>
    <property type="match status" value="1"/>
</dbReference>
<dbReference type="FunFam" id="2.40.110.10:FF:000002">
    <property type="entry name" value="Acyl-CoA dehydrogenase fadE12"/>
    <property type="match status" value="1"/>
</dbReference>
<protein>
    <submittedName>
        <fullName evidence="10">Acyl-CoA dehydrogenase family protein</fullName>
        <ecNumber evidence="10">1.-.-.-</ecNumber>
    </submittedName>
</protein>
<dbReference type="InterPro" id="IPR006089">
    <property type="entry name" value="Acyl-CoA_DH_CS"/>
</dbReference>
<evidence type="ECO:0000256" key="1">
    <source>
        <dbReference type="ARBA" id="ARBA00001974"/>
    </source>
</evidence>
<evidence type="ECO:0000259" key="7">
    <source>
        <dbReference type="Pfam" id="PF00441"/>
    </source>
</evidence>
<sequence>MDFTSEQEAVRDVVREFAVEELRPVAAECDAEQSFPEDVWDDLADMDLTGLTVPEEYGGYDADPVTYALINEELAYGMLSVATALSVHGLATSCIAEFGSEDVKDEWLPDMATGRPVGAFALSEPQAGSNPAEMSTVARRDGDEFVIDGTKQWITNGKRSDVVILFAKTDRDDPGSVTQFLVPKDVDGVSVGKKEDKLGLRASDTTSLEFDGARIPAEYQLTEEGRGLSAAFSILTGGRIAIGAQSVGLAQSALDAALEYSQEREQFDQPISDIQTIRHKLADMQTKVQAGRLLTYDAARKKASGDPQETAMAASQAKLFSSENAIEVANEAVQIHGGYGYTTDFPVERLYRDAKILTIYEGTSEIQKKIIARHLLDD</sequence>
<evidence type="ECO:0000256" key="5">
    <source>
        <dbReference type="ARBA" id="ARBA00023002"/>
    </source>
</evidence>
<dbReference type="EMBL" id="JBHSXN010000002">
    <property type="protein sequence ID" value="MFC6953164.1"/>
    <property type="molecule type" value="Genomic_DNA"/>
</dbReference>
<comment type="similarity">
    <text evidence="2 6">Belongs to the acyl-CoA dehydrogenase family.</text>
</comment>
<evidence type="ECO:0000256" key="6">
    <source>
        <dbReference type="RuleBase" id="RU362125"/>
    </source>
</evidence>
<dbReference type="Proteomes" id="UP001596395">
    <property type="component" value="Unassembled WGS sequence"/>
</dbReference>
<gene>
    <name evidence="10" type="ORF">ACFQGB_09840</name>
</gene>
<comment type="caution">
    <text evidence="10">The sequence shown here is derived from an EMBL/GenBank/DDBJ whole genome shotgun (WGS) entry which is preliminary data.</text>
</comment>